<evidence type="ECO:0008006" key="4">
    <source>
        <dbReference type="Google" id="ProtNLM"/>
    </source>
</evidence>
<protein>
    <recommendedName>
        <fullName evidence="4">DUF669 domain-containing protein</fullName>
    </recommendedName>
</protein>
<keyword evidence="3" id="KW-1185">Reference proteome</keyword>
<gene>
    <name evidence="2" type="ORF">KYI11_00265</name>
</gene>
<dbReference type="RefSeq" id="WP_203545937.1">
    <property type="nucleotide sequence ID" value="NZ_CP054482.1"/>
</dbReference>
<reference evidence="2 3" key="1">
    <citation type="submission" date="2021-07" db="EMBL/GenBank/DDBJ databases">
        <title>Prevalence and characterization of methicillin-resistant Macrococcus spp. in food producing animals and meat in Switzerland in 2019.</title>
        <authorList>
            <person name="Keller J.E."/>
            <person name="Schwendener S."/>
            <person name="Neuenschwander J."/>
            <person name="Overesch G."/>
            <person name="Perreten V."/>
        </authorList>
    </citation>
    <scope>NUCLEOTIDE SEQUENCE [LARGE SCALE GENOMIC DNA]</scope>
    <source>
        <strain evidence="2 3">19Msa0936</strain>
    </source>
</reference>
<evidence type="ECO:0000256" key="1">
    <source>
        <dbReference type="SAM" id="MobiDB-lite"/>
    </source>
</evidence>
<feature type="compositionally biased region" description="Polar residues" evidence="1">
    <location>
        <begin position="154"/>
        <end position="163"/>
    </location>
</feature>
<proteinExistence type="predicted"/>
<evidence type="ECO:0000313" key="2">
    <source>
        <dbReference type="EMBL" id="QYA42428.1"/>
    </source>
</evidence>
<dbReference type="AlphaFoldDB" id="A0AAE7Q2S4"/>
<dbReference type="Proteomes" id="UP000826802">
    <property type="component" value="Chromosome"/>
</dbReference>
<evidence type="ECO:0000313" key="3">
    <source>
        <dbReference type="Proteomes" id="UP000826802"/>
    </source>
</evidence>
<name>A0AAE7Q2S4_9STAP</name>
<feature type="region of interest" description="Disordered" evidence="1">
    <location>
        <begin position="183"/>
        <end position="207"/>
    </location>
</feature>
<accession>A0AAE7Q2S4</accession>
<dbReference type="EMBL" id="CP079981">
    <property type="protein sequence ID" value="QYA42428.1"/>
    <property type="molecule type" value="Genomic_DNA"/>
</dbReference>
<feature type="region of interest" description="Disordered" evidence="1">
    <location>
        <begin position="144"/>
        <end position="163"/>
    </location>
</feature>
<sequence length="207" mass="23653">MHNNKKFNNNFIKNPVPYGTVYFKINQAVSNTIDTSNGVADVFNLHITLTNIQTGETKVLKSYNLFVSDQSHSVFAQFLYEFLEKINDDGFSSASELIGITGEVNYFQNKHGYDDLNNWNFNIPSATAQKQLLQHIANNTSLPMKKPKNPYNPFEQQSQLQTNSVQYDASDQDEFPNYMGSNAYNPTFDTDANIPENPYIPYEDDLY</sequence>
<organism evidence="2 3">
    <name type="scientific">Macrococcoides bohemicum</name>
    <dbReference type="NCBI Taxonomy" id="1903056"/>
    <lineage>
        <taxon>Bacteria</taxon>
        <taxon>Bacillati</taxon>
        <taxon>Bacillota</taxon>
        <taxon>Bacilli</taxon>
        <taxon>Bacillales</taxon>
        <taxon>Staphylococcaceae</taxon>
        <taxon>Macrococcoides</taxon>
    </lineage>
</organism>
<dbReference type="GeneID" id="99096360"/>